<dbReference type="Gene3D" id="1.10.10.10">
    <property type="entry name" value="Winged helix-like DNA-binding domain superfamily/Winged helix DNA-binding domain"/>
    <property type="match status" value="1"/>
</dbReference>
<dbReference type="SUPFAM" id="SSF88659">
    <property type="entry name" value="Sigma3 and sigma4 domains of RNA polymerase sigma factors"/>
    <property type="match status" value="1"/>
</dbReference>
<dbReference type="NCBIfam" id="TIGR02937">
    <property type="entry name" value="sigma70-ECF"/>
    <property type="match status" value="1"/>
</dbReference>
<evidence type="ECO:0000256" key="1">
    <source>
        <dbReference type="ARBA" id="ARBA00010641"/>
    </source>
</evidence>
<keyword evidence="2" id="KW-0805">Transcription regulation</keyword>
<feature type="compositionally biased region" description="Low complexity" evidence="6">
    <location>
        <begin position="499"/>
        <end position="520"/>
    </location>
</feature>
<evidence type="ECO:0000256" key="3">
    <source>
        <dbReference type="ARBA" id="ARBA00023082"/>
    </source>
</evidence>
<evidence type="ECO:0000313" key="9">
    <source>
        <dbReference type="EMBL" id="GAA2020704.1"/>
    </source>
</evidence>
<evidence type="ECO:0000259" key="8">
    <source>
        <dbReference type="Pfam" id="PF13490"/>
    </source>
</evidence>
<comment type="caution">
    <text evidence="9">The sequence shown here is derived from an EMBL/GenBank/DDBJ whole genome shotgun (WGS) entry which is preliminary data.</text>
</comment>
<accession>A0ABP5F9Y7</accession>
<dbReference type="Proteomes" id="UP001501285">
    <property type="component" value="Unassembled WGS sequence"/>
</dbReference>
<keyword evidence="5" id="KW-0804">Transcription</keyword>
<dbReference type="PANTHER" id="PTHR43133">
    <property type="entry name" value="RNA POLYMERASE ECF-TYPE SIGMA FACTO"/>
    <property type="match status" value="1"/>
</dbReference>
<dbReference type="SUPFAM" id="SSF88946">
    <property type="entry name" value="Sigma2 domain of RNA polymerase sigma factors"/>
    <property type="match status" value="1"/>
</dbReference>
<evidence type="ECO:0000256" key="4">
    <source>
        <dbReference type="ARBA" id="ARBA00023125"/>
    </source>
</evidence>
<feature type="compositionally biased region" description="Low complexity" evidence="6">
    <location>
        <begin position="609"/>
        <end position="670"/>
    </location>
</feature>
<dbReference type="Gene3D" id="1.10.1740.10">
    <property type="match status" value="1"/>
</dbReference>
<gene>
    <name evidence="9" type="ORF">GCM10009740_06420</name>
</gene>
<dbReference type="InterPro" id="IPR014284">
    <property type="entry name" value="RNA_pol_sigma-70_dom"/>
</dbReference>
<sequence length="670" mass="65082">MSAHTVLVRPTSPELASTASTDLSAIPDAELLEQARDGDDAAFAALWHRHLPAAYAAATRFRGRVAAEDLVAEASARVLRLVRQGQGPALNFRAYFVSTVRSVGVDAVRGSITVVSTPSEDLDRLPGQLPDPEKAAVGDLEVDTELVRAAFHGLPDSDQELLWRTMVEGEAPRAVAPLLGVSANVVSARAMRARDALRTGYLDVWLQRHAPQCSGSECRWVHDHLSSYVRGKLTQRQRARAVTHLDTCPVDARLAADLGRLHAGFRGFVAPLVLAAGAASRALGHGPMAQLVGTHAASAGIGVSTAAGATATAASSATTATAVGATSTVAGTASTATSAAMTTAVTTATATTATATTATATTAATTAVTAATAATGSAVGAASAAAAAIVPAAVPVAAAAGGTAVLAGTTLGPPIATAVAGLVVGLGVSATPAIAHQLGPSPAVTRSVTVPATPTSPSGRGSASAVASLAQGLRLPAPGAPPTSMVLKTIEGAPTIVPVQVTGTSGSSPSTVEGMTTSAVPPGPSSPPAASATAGMPPVAGETGTPTASTDPSTDASATSSTAAPSSGPAAPTASATAPVVPGPVTSVPVPPEASEPVPSGTVTPQPSPTATDSATGSATAPVSSEPVESEPTSPAPAVTSSVAPGTASQAAPSGAAAEESAAPAAAPAS</sequence>
<feature type="compositionally biased region" description="Low complexity" evidence="6">
    <location>
        <begin position="528"/>
        <end position="588"/>
    </location>
</feature>
<reference evidence="10" key="1">
    <citation type="journal article" date="2019" name="Int. J. Syst. Evol. Microbiol.">
        <title>The Global Catalogue of Microorganisms (GCM) 10K type strain sequencing project: providing services to taxonomists for standard genome sequencing and annotation.</title>
        <authorList>
            <consortium name="The Broad Institute Genomics Platform"/>
            <consortium name="The Broad Institute Genome Sequencing Center for Infectious Disease"/>
            <person name="Wu L."/>
            <person name="Ma J."/>
        </authorList>
    </citation>
    <scope>NUCLEOTIDE SEQUENCE [LARGE SCALE GENOMIC DNA]</scope>
    <source>
        <strain evidence="10">JCM 14283</strain>
    </source>
</reference>
<dbReference type="Pfam" id="PF04542">
    <property type="entry name" value="Sigma70_r2"/>
    <property type="match status" value="1"/>
</dbReference>
<feature type="domain" description="Putative zinc-finger" evidence="8">
    <location>
        <begin position="218"/>
        <end position="249"/>
    </location>
</feature>
<dbReference type="InterPro" id="IPR013325">
    <property type="entry name" value="RNA_pol_sigma_r2"/>
</dbReference>
<dbReference type="InterPro" id="IPR036388">
    <property type="entry name" value="WH-like_DNA-bd_sf"/>
</dbReference>
<name>A0ABP5F9Y7_9MICO</name>
<proteinExistence type="inferred from homology"/>
<keyword evidence="3" id="KW-0731">Sigma factor</keyword>
<dbReference type="InterPro" id="IPR013324">
    <property type="entry name" value="RNA_pol_sigma_r3/r4-like"/>
</dbReference>
<dbReference type="InterPro" id="IPR007627">
    <property type="entry name" value="RNA_pol_sigma70_r2"/>
</dbReference>
<evidence type="ECO:0000259" key="7">
    <source>
        <dbReference type="Pfam" id="PF04542"/>
    </source>
</evidence>
<dbReference type="EMBL" id="BAAANB010000001">
    <property type="protein sequence ID" value="GAA2020704.1"/>
    <property type="molecule type" value="Genomic_DNA"/>
</dbReference>
<evidence type="ECO:0000256" key="5">
    <source>
        <dbReference type="ARBA" id="ARBA00023163"/>
    </source>
</evidence>
<dbReference type="Pfam" id="PF13490">
    <property type="entry name" value="zf-HC2"/>
    <property type="match status" value="1"/>
</dbReference>
<organism evidence="9 10">
    <name type="scientific">Terrabacter terrae</name>
    <dbReference type="NCBI Taxonomy" id="318434"/>
    <lineage>
        <taxon>Bacteria</taxon>
        <taxon>Bacillati</taxon>
        <taxon>Actinomycetota</taxon>
        <taxon>Actinomycetes</taxon>
        <taxon>Micrococcales</taxon>
        <taxon>Intrasporangiaceae</taxon>
        <taxon>Terrabacter</taxon>
    </lineage>
</organism>
<feature type="domain" description="RNA polymerase sigma-70 region 2" evidence="7">
    <location>
        <begin position="46"/>
        <end position="109"/>
    </location>
</feature>
<evidence type="ECO:0000313" key="10">
    <source>
        <dbReference type="Proteomes" id="UP001501285"/>
    </source>
</evidence>
<dbReference type="RefSeq" id="WP_343987403.1">
    <property type="nucleotide sequence ID" value="NZ_BAAANB010000001.1"/>
</dbReference>
<evidence type="ECO:0008006" key="11">
    <source>
        <dbReference type="Google" id="ProtNLM"/>
    </source>
</evidence>
<keyword evidence="10" id="KW-1185">Reference proteome</keyword>
<dbReference type="InterPro" id="IPR039425">
    <property type="entry name" value="RNA_pol_sigma-70-like"/>
</dbReference>
<comment type="similarity">
    <text evidence="1">Belongs to the sigma-70 factor family. ECF subfamily.</text>
</comment>
<dbReference type="PANTHER" id="PTHR43133:SF8">
    <property type="entry name" value="RNA POLYMERASE SIGMA FACTOR HI_1459-RELATED"/>
    <property type="match status" value="1"/>
</dbReference>
<keyword evidence="4" id="KW-0238">DNA-binding</keyword>
<protein>
    <recommendedName>
        <fullName evidence="11">Sigma-70 family RNA polymerase sigma factor</fullName>
    </recommendedName>
</protein>
<dbReference type="InterPro" id="IPR027383">
    <property type="entry name" value="Znf_put"/>
</dbReference>
<evidence type="ECO:0000256" key="2">
    <source>
        <dbReference type="ARBA" id="ARBA00023015"/>
    </source>
</evidence>
<evidence type="ECO:0000256" key="6">
    <source>
        <dbReference type="SAM" id="MobiDB-lite"/>
    </source>
</evidence>
<feature type="region of interest" description="Disordered" evidence="6">
    <location>
        <begin position="499"/>
        <end position="670"/>
    </location>
</feature>